<gene>
    <name evidence="1" type="ORF">Tco_1028637</name>
</gene>
<reference evidence="1" key="2">
    <citation type="submission" date="2022-01" db="EMBL/GenBank/DDBJ databases">
        <authorList>
            <person name="Yamashiro T."/>
            <person name="Shiraishi A."/>
            <person name="Satake H."/>
            <person name="Nakayama K."/>
        </authorList>
    </citation>
    <scope>NUCLEOTIDE SEQUENCE</scope>
</reference>
<dbReference type="PANTHER" id="PTHR33064:SF37">
    <property type="entry name" value="RIBONUCLEASE H"/>
    <property type="match status" value="1"/>
</dbReference>
<dbReference type="InterPro" id="IPR043502">
    <property type="entry name" value="DNA/RNA_pol_sf"/>
</dbReference>
<dbReference type="Proteomes" id="UP001151760">
    <property type="component" value="Unassembled WGS sequence"/>
</dbReference>
<dbReference type="SUPFAM" id="SSF56672">
    <property type="entry name" value="DNA/RNA polymerases"/>
    <property type="match status" value="1"/>
</dbReference>
<dbReference type="Gene3D" id="3.30.70.270">
    <property type="match status" value="2"/>
</dbReference>
<comment type="caution">
    <text evidence="1">The sequence shown here is derived from an EMBL/GenBank/DDBJ whole genome shotgun (WGS) entry which is preliminary data.</text>
</comment>
<protein>
    <recommendedName>
        <fullName evidence="3">Reverse transcriptase/retrotransposon-derived protein RNase H-like domain-containing protein</fullName>
    </recommendedName>
</protein>
<accession>A0ABQ5G174</accession>
<organism evidence="1 2">
    <name type="scientific">Tanacetum coccineum</name>
    <dbReference type="NCBI Taxonomy" id="301880"/>
    <lineage>
        <taxon>Eukaryota</taxon>
        <taxon>Viridiplantae</taxon>
        <taxon>Streptophyta</taxon>
        <taxon>Embryophyta</taxon>
        <taxon>Tracheophyta</taxon>
        <taxon>Spermatophyta</taxon>
        <taxon>Magnoliopsida</taxon>
        <taxon>eudicotyledons</taxon>
        <taxon>Gunneridae</taxon>
        <taxon>Pentapetalae</taxon>
        <taxon>asterids</taxon>
        <taxon>campanulids</taxon>
        <taxon>Asterales</taxon>
        <taxon>Asteraceae</taxon>
        <taxon>Asteroideae</taxon>
        <taxon>Anthemideae</taxon>
        <taxon>Anthemidinae</taxon>
        <taxon>Tanacetum</taxon>
    </lineage>
</organism>
<evidence type="ECO:0000313" key="2">
    <source>
        <dbReference type="Proteomes" id="UP001151760"/>
    </source>
</evidence>
<dbReference type="EMBL" id="BQNB010017981">
    <property type="protein sequence ID" value="GJT69351.1"/>
    <property type="molecule type" value="Genomic_DNA"/>
</dbReference>
<evidence type="ECO:0000313" key="1">
    <source>
        <dbReference type="EMBL" id="GJT69351.1"/>
    </source>
</evidence>
<name>A0ABQ5G174_9ASTR</name>
<dbReference type="InterPro" id="IPR051320">
    <property type="entry name" value="Viral_Replic_Matur_Polypro"/>
</dbReference>
<reference evidence="1" key="1">
    <citation type="journal article" date="2022" name="Int. J. Mol. Sci.">
        <title>Draft Genome of Tanacetum Coccineum: Genomic Comparison of Closely Related Tanacetum-Family Plants.</title>
        <authorList>
            <person name="Yamashiro T."/>
            <person name="Shiraishi A."/>
            <person name="Nakayama K."/>
            <person name="Satake H."/>
        </authorList>
    </citation>
    <scope>NUCLEOTIDE SEQUENCE</scope>
</reference>
<keyword evidence="2" id="KW-1185">Reference proteome</keyword>
<sequence length="156" mass="18064">MLKKEKLYLKFSKCEFRLQEVQFLGHVINGDDLHVDSNKIKAVKNWEAPRTPSEVRSFLGLAGYYCRFIENFSKLAKPLIVLTQKHKEYIWGEEQERVFQTLKDKLCNAPVLALPDRPEDFMSSIKDKILVAQNEAFEAVNAPAEMLQGLDDQMEE</sequence>
<dbReference type="InterPro" id="IPR043128">
    <property type="entry name" value="Rev_trsase/Diguanyl_cyclase"/>
</dbReference>
<proteinExistence type="predicted"/>
<evidence type="ECO:0008006" key="3">
    <source>
        <dbReference type="Google" id="ProtNLM"/>
    </source>
</evidence>
<dbReference type="PANTHER" id="PTHR33064">
    <property type="entry name" value="POL PROTEIN"/>
    <property type="match status" value="1"/>
</dbReference>